<name>A0A6A5KW45_9PLEO</name>
<evidence type="ECO:0000313" key="1">
    <source>
        <dbReference type="EMBL" id="KAF1839236.1"/>
    </source>
</evidence>
<organism evidence="1 2">
    <name type="scientific">Decorospora gaudefroyi</name>
    <dbReference type="NCBI Taxonomy" id="184978"/>
    <lineage>
        <taxon>Eukaryota</taxon>
        <taxon>Fungi</taxon>
        <taxon>Dikarya</taxon>
        <taxon>Ascomycota</taxon>
        <taxon>Pezizomycotina</taxon>
        <taxon>Dothideomycetes</taxon>
        <taxon>Pleosporomycetidae</taxon>
        <taxon>Pleosporales</taxon>
        <taxon>Pleosporineae</taxon>
        <taxon>Pleosporaceae</taxon>
        <taxon>Decorospora</taxon>
    </lineage>
</organism>
<sequence length="72" mass="8063">MLFLFFFVCGEGGWLVLVGSHGNGKTGHKKSAGLCTLTTNTENQVLVLRPELIIFYPKFIPSLPRSIHNNFR</sequence>
<evidence type="ECO:0000313" key="2">
    <source>
        <dbReference type="Proteomes" id="UP000800040"/>
    </source>
</evidence>
<dbReference type="Proteomes" id="UP000800040">
    <property type="component" value="Unassembled WGS sequence"/>
</dbReference>
<keyword evidence="2" id="KW-1185">Reference proteome</keyword>
<accession>A0A6A5KW45</accession>
<proteinExistence type="predicted"/>
<protein>
    <submittedName>
        <fullName evidence="1">Uncharacterized protein</fullName>
    </submittedName>
</protein>
<gene>
    <name evidence="1" type="ORF">BDW02DRAFT_564218</name>
</gene>
<dbReference type="EMBL" id="ML975246">
    <property type="protein sequence ID" value="KAF1839236.1"/>
    <property type="molecule type" value="Genomic_DNA"/>
</dbReference>
<reference evidence="1" key="1">
    <citation type="submission" date="2020-01" db="EMBL/GenBank/DDBJ databases">
        <authorList>
            <consortium name="DOE Joint Genome Institute"/>
            <person name="Haridas S."/>
            <person name="Albert R."/>
            <person name="Binder M."/>
            <person name="Bloem J."/>
            <person name="Labutti K."/>
            <person name="Salamov A."/>
            <person name="Andreopoulos B."/>
            <person name="Baker S.E."/>
            <person name="Barry K."/>
            <person name="Bills G."/>
            <person name="Bluhm B.H."/>
            <person name="Cannon C."/>
            <person name="Castanera R."/>
            <person name="Culley D.E."/>
            <person name="Daum C."/>
            <person name="Ezra D."/>
            <person name="Gonzalez J.B."/>
            <person name="Henrissat B."/>
            <person name="Kuo A."/>
            <person name="Liang C."/>
            <person name="Lipzen A."/>
            <person name="Lutzoni F."/>
            <person name="Magnuson J."/>
            <person name="Mondo S."/>
            <person name="Nolan M."/>
            <person name="Ohm R."/>
            <person name="Pangilinan J."/>
            <person name="Park H.-J."/>
            <person name="Ramirez L."/>
            <person name="Alfaro M."/>
            <person name="Sun H."/>
            <person name="Tritt A."/>
            <person name="Yoshinaga Y."/>
            <person name="Zwiers L.-H."/>
            <person name="Turgeon B.G."/>
            <person name="Goodwin S.B."/>
            <person name="Spatafora J.W."/>
            <person name="Crous P.W."/>
            <person name="Grigoriev I.V."/>
        </authorList>
    </citation>
    <scope>NUCLEOTIDE SEQUENCE</scope>
    <source>
        <strain evidence="1">P77</strain>
    </source>
</reference>
<dbReference type="AlphaFoldDB" id="A0A6A5KW45"/>